<feature type="coiled-coil region" evidence="1">
    <location>
        <begin position="58"/>
        <end position="92"/>
    </location>
</feature>
<keyword evidence="2" id="KW-0812">Transmembrane</keyword>
<dbReference type="EMBL" id="CAXIEN010000366">
    <property type="protein sequence ID" value="CAL1295246.1"/>
    <property type="molecule type" value="Genomic_DNA"/>
</dbReference>
<sequence length="321" mass="37255">MFKTLRAAGRCAKCYNERNIHTSCFYFHNIQLVKKEHWEEKMQFWLRKYEDLFGITKLSELQQRVLEVQNKVQSTQEKRRQVQDEIFRVQKKLQEMNDILHKMSLGDNMYISVATQVHELLKEQKRLQNEFTLSDQTERELQTTLALAINNSQDHERTYREKNKYLSLITGVVGGLLGLIGSSVNNWRHRKDIKLFAGDISNQVTDLQNAIIKLNSVSSPSSQTISKEVPEGTEDLLSEMKIQQQILQENINSMKSLLNDGIFQNCDAENKFYGDIQTKKLLFQLEDNISSKLNYHTSLNISLLSSLIIIGTLVLYFGNSR</sequence>
<dbReference type="AlphaFoldDB" id="A0AAV2BG94"/>
<feature type="transmembrane region" description="Helical" evidence="2">
    <location>
        <begin position="165"/>
        <end position="184"/>
    </location>
</feature>
<evidence type="ECO:0000256" key="1">
    <source>
        <dbReference type="SAM" id="Coils"/>
    </source>
</evidence>
<organism evidence="3 4">
    <name type="scientific">Larinioides sclopetarius</name>
    <dbReference type="NCBI Taxonomy" id="280406"/>
    <lineage>
        <taxon>Eukaryota</taxon>
        <taxon>Metazoa</taxon>
        <taxon>Ecdysozoa</taxon>
        <taxon>Arthropoda</taxon>
        <taxon>Chelicerata</taxon>
        <taxon>Arachnida</taxon>
        <taxon>Araneae</taxon>
        <taxon>Araneomorphae</taxon>
        <taxon>Entelegynae</taxon>
        <taxon>Araneoidea</taxon>
        <taxon>Araneidae</taxon>
        <taxon>Larinioides</taxon>
    </lineage>
</organism>
<evidence type="ECO:0000313" key="4">
    <source>
        <dbReference type="Proteomes" id="UP001497382"/>
    </source>
</evidence>
<protein>
    <recommendedName>
        <fullName evidence="5">Coiled-coil domain-containing protein 51</fullName>
    </recommendedName>
</protein>
<gene>
    <name evidence="3" type="ORF">LARSCL_LOCUS19176</name>
</gene>
<evidence type="ECO:0000313" key="3">
    <source>
        <dbReference type="EMBL" id="CAL1295246.1"/>
    </source>
</evidence>
<accession>A0AAV2BG94</accession>
<evidence type="ECO:0000256" key="2">
    <source>
        <dbReference type="SAM" id="Phobius"/>
    </source>
</evidence>
<keyword evidence="1" id="KW-0175">Coiled coil</keyword>
<keyword evidence="4" id="KW-1185">Reference proteome</keyword>
<proteinExistence type="predicted"/>
<reference evidence="3 4" key="1">
    <citation type="submission" date="2024-04" db="EMBL/GenBank/DDBJ databases">
        <authorList>
            <person name="Rising A."/>
            <person name="Reimegard J."/>
            <person name="Sonavane S."/>
            <person name="Akerstrom W."/>
            <person name="Nylinder S."/>
            <person name="Hedman E."/>
            <person name="Kallberg Y."/>
        </authorList>
    </citation>
    <scope>NUCLEOTIDE SEQUENCE [LARGE SCALE GENOMIC DNA]</scope>
</reference>
<comment type="caution">
    <text evidence="3">The sequence shown here is derived from an EMBL/GenBank/DDBJ whole genome shotgun (WGS) entry which is preliminary data.</text>
</comment>
<evidence type="ECO:0008006" key="5">
    <source>
        <dbReference type="Google" id="ProtNLM"/>
    </source>
</evidence>
<dbReference type="InterPro" id="IPR037660">
    <property type="entry name" value="CCDC51"/>
</dbReference>
<feature type="transmembrane region" description="Helical" evidence="2">
    <location>
        <begin position="299"/>
        <end position="318"/>
    </location>
</feature>
<name>A0AAV2BG94_9ARAC</name>
<dbReference type="Proteomes" id="UP001497382">
    <property type="component" value="Unassembled WGS sequence"/>
</dbReference>
<keyword evidence="2" id="KW-1133">Transmembrane helix</keyword>
<keyword evidence="2" id="KW-0472">Membrane</keyword>
<dbReference type="PANTHER" id="PTHR28624">
    <property type="entry name" value="COILED-COIL DOMAIN-CONTAINING PROTEIN 51"/>
    <property type="match status" value="1"/>
</dbReference>
<dbReference type="PANTHER" id="PTHR28624:SF1">
    <property type="entry name" value="MITOCHONDRIAL POTASSIUM CHANNEL"/>
    <property type="match status" value="1"/>
</dbReference>